<evidence type="ECO:0000256" key="10">
    <source>
        <dbReference type="SAM" id="Phobius"/>
    </source>
</evidence>
<dbReference type="GO" id="GO:0005886">
    <property type="term" value="C:plasma membrane"/>
    <property type="evidence" value="ECO:0007669"/>
    <property type="project" value="TreeGrafter"/>
</dbReference>
<keyword evidence="4 10" id="KW-0812">Transmembrane</keyword>
<feature type="transmembrane region" description="Helical" evidence="10">
    <location>
        <begin position="548"/>
        <end position="570"/>
    </location>
</feature>
<reference evidence="11" key="2">
    <citation type="journal article" date="2014" name="BMC Genomics">
        <title>A genomic perspective to assessing quality of mass-reared SIT flies used in Mediterranean fruit fly (Ceratitis capitata) eradication in California.</title>
        <authorList>
            <person name="Calla B."/>
            <person name="Hall B."/>
            <person name="Hou S."/>
            <person name="Geib S.M."/>
        </authorList>
    </citation>
    <scope>NUCLEOTIDE SEQUENCE</scope>
</reference>
<feature type="transmembrane region" description="Helical" evidence="10">
    <location>
        <begin position="667"/>
        <end position="689"/>
    </location>
</feature>
<keyword evidence="3" id="KW-0813">Transport</keyword>
<feature type="compositionally biased region" description="Pro residues" evidence="9">
    <location>
        <begin position="938"/>
        <end position="948"/>
    </location>
</feature>
<reference evidence="11" key="1">
    <citation type="submission" date="2013-07" db="EMBL/GenBank/DDBJ databases">
        <authorList>
            <person name="Geib S."/>
        </authorList>
    </citation>
    <scope>NUCLEOTIDE SEQUENCE</scope>
</reference>
<dbReference type="PANTHER" id="PTHR11616">
    <property type="entry name" value="SODIUM/CHLORIDE DEPENDENT TRANSPORTER"/>
    <property type="match status" value="1"/>
</dbReference>
<name>W8AYE8_CERCA</name>
<dbReference type="EMBL" id="GAMC01020669">
    <property type="protein sequence ID" value="JAB85886.1"/>
    <property type="molecule type" value="mRNA"/>
</dbReference>
<dbReference type="OrthoDB" id="6581954at2759"/>
<feature type="compositionally biased region" description="Polar residues" evidence="9">
    <location>
        <begin position="26"/>
        <end position="44"/>
    </location>
</feature>
<evidence type="ECO:0000256" key="6">
    <source>
        <dbReference type="ARBA" id="ARBA00022989"/>
    </source>
</evidence>
<feature type="binding site" evidence="8">
    <location>
        <position position="306"/>
    </location>
    <ligand>
        <name>Na(+)</name>
        <dbReference type="ChEBI" id="CHEBI:29101"/>
        <label>1</label>
    </ligand>
</feature>
<evidence type="ECO:0000256" key="4">
    <source>
        <dbReference type="ARBA" id="ARBA00022692"/>
    </source>
</evidence>
<feature type="binding site" evidence="8">
    <location>
        <position position="302"/>
    </location>
    <ligand>
        <name>Na(+)</name>
        <dbReference type="ChEBI" id="CHEBI:29101"/>
        <label>1</label>
    </ligand>
</feature>
<dbReference type="GO" id="GO:0046872">
    <property type="term" value="F:metal ion binding"/>
    <property type="evidence" value="ECO:0007669"/>
    <property type="project" value="UniProtKB-KW"/>
</dbReference>
<evidence type="ECO:0000256" key="2">
    <source>
        <dbReference type="ARBA" id="ARBA00006459"/>
    </source>
</evidence>
<dbReference type="Pfam" id="PF00209">
    <property type="entry name" value="SNF"/>
    <property type="match status" value="1"/>
</dbReference>
<evidence type="ECO:0000256" key="3">
    <source>
        <dbReference type="ARBA" id="ARBA00022448"/>
    </source>
</evidence>
<dbReference type="CDD" id="cd06857">
    <property type="entry name" value="SLC5-6-like_sbd"/>
    <property type="match status" value="1"/>
</dbReference>
<feature type="transmembrane region" description="Helical" evidence="10">
    <location>
        <begin position="710"/>
        <end position="728"/>
    </location>
</feature>
<dbReference type="AlphaFoldDB" id="W8AYE8"/>
<evidence type="ECO:0000256" key="7">
    <source>
        <dbReference type="ARBA" id="ARBA00023136"/>
    </source>
</evidence>
<dbReference type="EMBL" id="GAMC01020671">
    <property type="protein sequence ID" value="JAB85884.1"/>
    <property type="molecule type" value="mRNA"/>
</dbReference>
<dbReference type="SUPFAM" id="SSF161070">
    <property type="entry name" value="SNF-like"/>
    <property type="match status" value="1"/>
</dbReference>
<feature type="transmembrane region" description="Helical" evidence="10">
    <location>
        <begin position="640"/>
        <end position="661"/>
    </location>
</feature>
<feature type="transmembrane region" description="Helical" evidence="10">
    <location>
        <begin position="351"/>
        <end position="371"/>
    </location>
</feature>
<protein>
    <submittedName>
        <fullName evidence="11">Sodium-and chloride-dependent GABA transporter 1</fullName>
    </submittedName>
</protein>
<feature type="transmembrane region" description="Helical" evidence="10">
    <location>
        <begin position="320"/>
        <end position="339"/>
    </location>
</feature>
<accession>W8AYE8</accession>
<feature type="transmembrane region" description="Helical" evidence="10">
    <location>
        <begin position="512"/>
        <end position="536"/>
    </location>
</feature>
<comment type="similarity">
    <text evidence="2">Belongs to the sodium:neurotransmitter symporter (SNF) (TC 2.A.22) family.</text>
</comment>
<feature type="compositionally biased region" description="Polar residues" evidence="9">
    <location>
        <begin position="842"/>
        <end position="860"/>
    </location>
</feature>
<gene>
    <name evidence="11" type="primary">SC6A1</name>
</gene>
<dbReference type="PANTHER" id="PTHR11616:SF240">
    <property type="entry name" value="BLOATED TUBULES, ISOFORM B-RELATED"/>
    <property type="match status" value="1"/>
</dbReference>
<dbReference type="InterPro" id="IPR037272">
    <property type="entry name" value="SNS_sf"/>
</dbReference>
<feature type="region of interest" description="Disordered" evidence="9">
    <location>
        <begin position="883"/>
        <end position="955"/>
    </location>
</feature>
<feature type="transmembrane region" description="Helical" evidence="10">
    <location>
        <begin position="378"/>
        <end position="400"/>
    </location>
</feature>
<proteinExistence type="evidence at transcript level"/>
<feature type="binding site" evidence="8">
    <location>
        <position position="618"/>
    </location>
    <ligand>
        <name>Na(+)</name>
        <dbReference type="ChEBI" id="CHEBI:29101"/>
        <label>1</label>
    </ligand>
</feature>
<keyword evidence="8" id="KW-0479">Metal-binding</keyword>
<sequence length="1089" mass="119452">MNTSTTTYRCRSSDEALDEHLKLQRQQAMPMTMSSSNTRKQLGGTTIIPSTPPPPTVPEPMRLRTDSNATSIYVIGADSSTRPPVGGGGGGSGSLVSADSNPATMERRQHNRMSWVNMRRFGEDASSHLESGGGGSGRGGVTITPSPQTTRSYISTVSTITATTGTGGGTLRSRIDGYGGGGGGGPGGVGVHIGNGTISGRTTAASGRMSTSGGTTISGSNNTLNDIISDYHSHEAASSNDFHYTNTVVASTPHMKNLSSNGSFNITNGSTVKLLPVTDDESNQQTKCSIFRGLVLCICLNVTYANVVRFPRELDRYGSSYLIPYITLLFLVGLPIILLEMSVGQFLGQSAAHTWTAAPIFKGACIISRFASWLSTIWVSLQAVLAVAYIGMFIFNTLPFRECVGNVKMMLSGYTVTGNSGQECLQRTFLTPFWENPMYFGMLAVGLIGIWIVVMLCTHNGRFLRRSLFFFGILGFLLLCCLTGWEVHNSFQRSYFPELWPFDSSLLMDSNIWFNALMQVLFATNCGFGALPAITGKFLYKGDAVRTSIVYLCFNLLVNAIAVTLFMVQFDLSANSGSMIDELKPLTAVYDRVLYDRPNNELIARTIPVLIYALVVISAVVALTVSIYTVTRLVPRHPNYVISLVALVMTIISLAAPKFIIARILDTRIVGTILITALVFELIAISWIYGVKNIYTDLEFSIGRPIFKGWMWLWCICPAILTALLVWWCSDDDQYDLLAEYVPRWAPILLTLAVIFIIACVQIFRQVEYNFFGMICEASKPAKEWGPTDPLARHAWKQWRSVCQDTGRRDFTLRRRGTRDYTHSIKKGQYSNASKYVNGHATQQNWKQSTTGNSSPNYSGSMFGDSAIEEDISVDKFPGVSQQFVPFQGTDGKPFRYSNRSRAQPQQRTSAQQQQQQYKESHKQTHKHYQQQQEDEPLPTPPPPPPPSHVHASMRPPSMHIEKHREIVYIRRLSEDGRHATRIEIKPSNESITYGSTNAITANGSGGGGSRNPMGRAIGNGSHSAAYVKRSSSTSMAEHNRHSVVSEGAGGIAGGGLGTKLPPPLANGSADHICWRKFTVNPQEYSTEL</sequence>
<feature type="region of interest" description="Disordered" evidence="9">
    <location>
        <begin position="77"/>
        <end position="107"/>
    </location>
</feature>
<evidence type="ECO:0000256" key="9">
    <source>
        <dbReference type="SAM" id="MobiDB-lite"/>
    </source>
</evidence>
<comment type="subcellular location">
    <subcellularLocation>
        <location evidence="1">Membrane</location>
        <topology evidence="1">Multi-pass membrane protein</topology>
    </subcellularLocation>
</comment>
<feature type="region of interest" description="Disordered" evidence="9">
    <location>
        <begin position="842"/>
        <end position="864"/>
    </location>
</feature>
<keyword evidence="6 10" id="KW-1133">Transmembrane helix</keyword>
<dbReference type="PRINTS" id="PR00176">
    <property type="entry name" value="NANEUSMPORT"/>
</dbReference>
<evidence type="ECO:0000256" key="5">
    <source>
        <dbReference type="ARBA" id="ARBA00022847"/>
    </source>
</evidence>
<keyword evidence="5" id="KW-0769">Symport</keyword>
<evidence type="ECO:0000313" key="11">
    <source>
        <dbReference type="EMBL" id="JAB85886.1"/>
    </source>
</evidence>
<dbReference type="GO" id="GO:0015375">
    <property type="term" value="F:glycine:sodium symporter activity"/>
    <property type="evidence" value="ECO:0007669"/>
    <property type="project" value="TreeGrafter"/>
</dbReference>
<feature type="transmembrane region" description="Helical" evidence="10">
    <location>
        <begin position="748"/>
        <end position="764"/>
    </location>
</feature>
<feature type="transmembrane region" description="Helical" evidence="10">
    <location>
        <begin position="438"/>
        <end position="456"/>
    </location>
</feature>
<organism evidence="11">
    <name type="scientific">Ceratitis capitata</name>
    <name type="common">Mediterranean fruit fly</name>
    <name type="synonym">Tephritis capitata</name>
    <dbReference type="NCBI Taxonomy" id="7213"/>
    <lineage>
        <taxon>Eukaryota</taxon>
        <taxon>Metazoa</taxon>
        <taxon>Ecdysozoa</taxon>
        <taxon>Arthropoda</taxon>
        <taxon>Hexapoda</taxon>
        <taxon>Insecta</taxon>
        <taxon>Pterygota</taxon>
        <taxon>Neoptera</taxon>
        <taxon>Endopterygota</taxon>
        <taxon>Diptera</taxon>
        <taxon>Brachycera</taxon>
        <taxon>Muscomorpha</taxon>
        <taxon>Tephritoidea</taxon>
        <taxon>Tephritidae</taxon>
        <taxon>Ceratitis</taxon>
        <taxon>Ceratitis</taxon>
    </lineage>
</organism>
<feature type="compositionally biased region" description="Low complexity" evidence="9">
    <location>
        <begin position="900"/>
        <end position="917"/>
    </location>
</feature>
<keyword evidence="8" id="KW-0915">Sodium</keyword>
<dbReference type="InterPro" id="IPR000175">
    <property type="entry name" value="Na/ntran_symport"/>
</dbReference>
<evidence type="ECO:0000256" key="1">
    <source>
        <dbReference type="ARBA" id="ARBA00004141"/>
    </source>
</evidence>
<evidence type="ECO:0000256" key="8">
    <source>
        <dbReference type="PIRSR" id="PIRSR600175-1"/>
    </source>
</evidence>
<feature type="compositionally biased region" description="Gly residues" evidence="9">
    <location>
        <begin position="131"/>
        <end position="140"/>
    </location>
</feature>
<feature type="binding site" evidence="8">
    <location>
        <position position="614"/>
    </location>
    <ligand>
        <name>Na(+)</name>
        <dbReference type="ChEBI" id="CHEBI:29101"/>
        <label>1</label>
    </ligand>
</feature>
<keyword evidence="7 10" id="KW-0472">Membrane</keyword>
<feature type="transmembrane region" description="Helical" evidence="10">
    <location>
        <begin position="609"/>
        <end position="628"/>
    </location>
</feature>
<feature type="region of interest" description="Disordered" evidence="9">
    <location>
        <begin position="125"/>
        <end position="149"/>
    </location>
</feature>
<feature type="region of interest" description="Disordered" evidence="9">
    <location>
        <begin position="26"/>
        <end position="60"/>
    </location>
</feature>
<feature type="transmembrane region" description="Helical" evidence="10">
    <location>
        <begin position="468"/>
        <end position="485"/>
    </location>
</feature>
<dbReference type="PROSITE" id="PS50267">
    <property type="entry name" value="NA_NEUROTRAN_SYMP_3"/>
    <property type="match status" value="1"/>
</dbReference>
<feature type="binding site" evidence="8">
    <location>
        <position position="555"/>
    </location>
    <ligand>
        <name>Na(+)</name>
        <dbReference type="ChEBI" id="CHEBI:29101"/>
        <label>1</label>
    </ligand>
</feature>